<accession>A0A6A6ZEG8</accession>
<keyword evidence="2" id="KW-1133">Transmembrane helix</keyword>
<evidence type="ECO:0000313" key="3">
    <source>
        <dbReference type="EMBL" id="KAF2818704.1"/>
    </source>
</evidence>
<keyword evidence="4" id="KW-1185">Reference proteome</keyword>
<feature type="transmembrane region" description="Helical" evidence="2">
    <location>
        <begin position="279"/>
        <end position="297"/>
    </location>
</feature>
<organism evidence="3 4">
    <name type="scientific">Ophiobolus disseminans</name>
    <dbReference type="NCBI Taxonomy" id="1469910"/>
    <lineage>
        <taxon>Eukaryota</taxon>
        <taxon>Fungi</taxon>
        <taxon>Dikarya</taxon>
        <taxon>Ascomycota</taxon>
        <taxon>Pezizomycotina</taxon>
        <taxon>Dothideomycetes</taxon>
        <taxon>Pleosporomycetidae</taxon>
        <taxon>Pleosporales</taxon>
        <taxon>Pleosporineae</taxon>
        <taxon>Phaeosphaeriaceae</taxon>
        <taxon>Ophiobolus</taxon>
    </lineage>
</organism>
<gene>
    <name evidence="3" type="ORF">CC86DRAFT_413597</name>
</gene>
<dbReference type="OrthoDB" id="3563303at2759"/>
<reference evidence="3" key="1">
    <citation type="journal article" date="2020" name="Stud. Mycol.">
        <title>101 Dothideomycetes genomes: a test case for predicting lifestyles and emergence of pathogens.</title>
        <authorList>
            <person name="Haridas S."/>
            <person name="Albert R."/>
            <person name="Binder M."/>
            <person name="Bloem J."/>
            <person name="Labutti K."/>
            <person name="Salamov A."/>
            <person name="Andreopoulos B."/>
            <person name="Baker S."/>
            <person name="Barry K."/>
            <person name="Bills G."/>
            <person name="Bluhm B."/>
            <person name="Cannon C."/>
            <person name="Castanera R."/>
            <person name="Culley D."/>
            <person name="Daum C."/>
            <person name="Ezra D."/>
            <person name="Gonzalez J."/>
            <person name="Henrissat B."/>
            <person name="Kuo A."/>
            <person name="Liang C."/>
            <person name="Lipzen A."/>
            <person name="Lutzoni F."/>
            <person name="Magnuson J."/>
            <person name="Mondo S."/>
            <person name="Nolan M."/>
            <person name="Ohm R."/>
            <person name="Pangilinan J."/>
            <person name="Park H.-J."/>
            <person name="Ramirez L."/>
            <person name="Alfaro M."/>
            <person name="Sun H."/>
            <person name="Tritt A."/>
            <person name="Yoshinaga Y."/>
            <person name="Zwiers L.-H."/>
            <person name="Turgeon B."/>
            <person name="Goodwin S."/>
            <person name="Spatafora J."/>
            <person name="Crous P."/>
            <person name="Grigoriev I."/>
        </authorList>
    </citation>
    <scope>NUCLEOTIDE SEQUENCE</scope>
    <source>
        <strain evidence="3">CBS 113818</strain>
    </source>
</reference>
<evidence type="ECO:0000256" key="1">
    <source>
        <dbReference type="SAM" id="MobiDB-lite"/>
    </source>
</evidence>
<keyword evidence="2" id="KW-0812">Transmembrane</keyword>
<protein>
    <submittedName>
        <fullName evidence="3">Uncharacterized protein</fullName>
    </submittedName>
</protein>
<dbReference type="Proteomes" id="UP000799424">
    <property type="component" value="Unassembled WGS sequence"/>
</dbReference>
<name>A0A6A6ZEG8_9PLEO</name>
<evidence type="ECO:0000313" key="4">
    <source>
        <dbReference type="Proteomes" id="UP000799424"/>
    </source>
</evidence>
<sequence length="312" mass="34960">MPRKQKHHSFDLPRFNSTSPPTPPDSIKDFQSGPDATLANDNQSIKSTRMQTCVPVIRTEQILDNTLRLIGATCAVLFGIWAPLSYWLQKESNRDNDVAQERLKKEVEGLRNDIMLLGVLRAFEYCDVESRKQMDACKELRSRMNLEDAIKQIAKQTNTSPSKSSTMKDRAPTATERLELFSAPNDILSLIPDKSATPPLVTSIMSEYCDRGVDKPEPTSSPRPYLLPTWTTREIPSTFLRPSTSPAGRNSTYKIEAGLARPHVGPTSCGVFQRPCGSLANYMGMYAVLVLMLYIGYKRKTGEARKKTNKVK</sequence>
<evidence type="ECO:0000256" key="2">
    <source>
        <dbReference type="SAM" id="Phobius"/>
    </source>
</evidence>
<feature type="region of interest" description="Disordered" evidence="1">
    <location>
        <begin position="1"/>
        <end position="33"/>
    </location>
</feature>
<proteinExistence type="predicted"/>
<keyword evidence="2" id="KW-0472">Membrane</keyword>
<dbReference type="AlphaFoldDB" id="A0A6A6ZEG8"/>
<dbReference type="EMBL" id="MU006249">
    <property type="protein sequence ID" value="KAF2818704.1"/>
    <property type="molecule type" value="Genomic_DNA"/>
</dbReference>